<organism evidence="1 2">
    <name type="scientific">Pseudoalteromonas byunsanensis</name>
    <dbReference type="NCBI Taxonomy" id="327939"/>
    <lineage>
        <taxon>Bacteria</taxon>
        <taxon>Pseudomonadati</taxon>
        <taxon>Pseudomonadota</taxon>
        <taxon>Gammaproteobacteria</taxon>
        <taxon>Alteromonadales</taxon>
        <taxon>Pseudoalteromonadaceae</taxon>
        <taxon>Pseudoalteromonas</taxon>
    </lineage>
</organism>
<sequence length="277" mass="31613">MKLLFYPQYPDKEYYSITHIINRLNYQVTRDLTASFDMAFLWSDVTELDCPAELLEAVGDKHIINRNCLDISKKHVEQLQYAVFGYGSFIDPLTHCGRCVEKPNANGVKGGRVINTPIEHCDESKVYQALIDSTIGDYQQEYRVPVIFGQLPIVYLVQQTVACDKLDNRAQKPPKLLGTHTVFSYQEQINITKFCQLIGLDFGELDIVRCAQSQRLFILDANKTPAGYGMLNYFLWQHQDKETALDTLTETFDRAINKLLVNDSTCEFSNPIGAHNL</sequence>
<keyword evidence="2" id="KW-1185">Reference proteome</keyword>
<dbReference type="AlphaFoldDB" id="A0A1S1NDM2"/>
<dbReference type="OrthoDB" id="8453666at2"/>
<dbReference type="RefSeq" id="WP_070989709.1">
    <property type="nucleotide sequence ID" value="NZ_CBCSHD010000002.1"/>
</dbReference>
<reference evidence="1 2" key="1">
    <citation type="submission" date="2016-10" db="EMBL/GenBank/DDBJ databases">
        <title>Pseudoalteromonas amylolytica sp. nov., isolated from the surface seawater.</title>
        <authorList>
            <person name="Wu Y.-H."/>
            <person name="Cheng H."/>
            <person name="Jin X.-B."/>
            <person name="Wang C.-S."/>
            <person name="Xu X.-W."/>
        </authorList>
    </citation>
    <scope>NUCLEOTIDE SEQUENCE [LARGE SCALE GENOMIC DNA]</scope>
    <source>
        <strain evidence="1 2">JCM 12483</strain>
    </source>
</reference>
<comment type="caution">
    <text evidence="1">The sequence shown here is derived from an EMBL/GenBank/DDBJ whole genome shotgun (WGS) entry which is preliminary data.</text>
</comment>
<proteinExistence type="predicted"/>
<dbReference type="STRING" id="327939.BIW53_00790"/>
<gene>
    <name evidence="1" type="ORF">BIW53_00790</name>
</gene>
<evidence type="ECO:0000313" key="1">
    <source>
        <dbReference type="EMBL" id="OHU97658.1"/>
    </source>
</evidence>
<evidence type="ECO:0008006" key="3">
    <source>
        <dbReference type="Google" id="ProtNLM"/>
    </source>
</evidence>
<evidence type="ECO:0000313" key="2">
    <source>
        <dbReference type="Proteomes" id="UP000180253"/>
    </source>
</evidence>
<dbReference type="EMBL" id="MNAN01000009">
    <property type="protein sequence ID" value="OHU97658.1"/>
    <property type="molecule type" value="Genomic_DNA"/>
</dbReference>
<accession>A0A1S1NDM2</accession>
<name>A0A1S1NDM2_9GAMM</name>
<dbReference type="Proteomes" id="UP000180253">
    <property type="component" value="Unassembled WGS sequence"/>
</dbReference>
<protein>
    <recommendedName>
        <fullName evidence="3">ATP-grasp domain-containing protein</fullName>
    </recommendedName>
</protein>